<evidence type="ECO:0000256" key="9">
    <source>
        <dbReference type="SAM" id="Coils"/>
    </source>
</evidence>
<feature type="coiled-coil region" evidence="9">
    <location>
        <begin position="1346"/>
        <end position="1387"/>
    </location>
</feature>
<comment type="subcellular location">
    <subcellularLocation>
        <location evidence="1">Cytoplasm</location>
        <location evidence="1">Cytoskeleton</location>
        <location evidence="1">Cilium axoneme</location>
    </subcellularLocation>
</comment>
<evidence type="ECO:0000256" key="4">
    <source>
        <dbReference type="ARBA" id="ARBA00022737"/>
    </source>
</evidence>
<sequence>MSQSQVQPKEKPPLHVYPEAKTGAKLFSHHGIHSMRYNGVCSLTGSTVLMASGRFVMFVDIHSGNIESMPGPDGSGVGAVAVHPSHRYFVVCARAPKDPVIRAYEWPSRSEVGDFVKGSTKGFTACAFNREGNMMATVAMYPDFFLTIWDWQSRGMILRNKCHSADVYTVLFSPFDSGLLVTGGAGHIKFWTMATTFTGLKLQGLLGKFGRLEISNVSGLVVLADGKVLSGSEDGLIILWEGDLIRCCFARGINQLTEEGGSTALATQSYSHTPCHNGTINVVELIEGGRVLMTAGDDGFIRFWRVSELEVAEGEGAPPLYVPECLGEILVSADAQIRAVTYCKDVSEWAVLDSGGVLWRVPFAKAKDILGKGLQHPIDPPVVALEFNGGGITSAAMSPYDHTAVTGGEDGSIRLIDYVTPRELYKLRLPHPNVVVGLRFFLKDAEKRKFIACCRNGVVLLLERGETAFTILGQWRPHNDGLTLFAVDGAEQRLCTIASSTAFFFTIGDNFSVLEPIGFCALPLPNATCVAWDDTTTSCLVGFACGKILAIAAPTRDMVDQKVSFEFTCRYALVGIRQRKKVEKKQVSVAAGERGDFLEEEEEEEELGPWPVRLICPLVDGTFAIGAEGTELLYQYSLNVRYEGQTELPPLPPTGIEPPDYVEEPILNLCYRDYTPETSSVSYSGQYFIVICNGSQILLRRMDETGKVMPTCTLAAAAHDSPDGPVAAAIMSFDDTMLVSVGSDGLVVAQLLEGCTAPKPPPTSRPKLMQLKAEEVVEPHIIPLSISEQKEVDDRRRVEDEKQRELDAFLNKLKGVHEKYAKILEENDSLPQEYRLSDEEVALHPQIYKELQEEMSRRVKESRKPTALELAREIVRTRKMRNRFIDNLVYDRFLVKSFSKEFCVASFRTPNVDGPVKQFQEQIDELLSSEGGSDACKETVSNGTGESSGATSAKTPRDSALGTASGVLTWLAAEQKKQNEGMHQQISDARQGSEILTTTMRQYLNKMDERRQERYWRKKGHEMLLLHKPDAAVEEARFNEELRSETLRRGECILRTDPAYQSAPSAVAKLRQLIHLEKVIYDMRSTFTQKLLRLRDEKEALCNSLNTSLQRIRAINDKLKDKSFPADDVKLTSEEMPGDRFEISREGLVAFSKMCEEEKAREEMVKKAQRGFGADLAHGEANNQFEASCAQSVTAAQSDACESQRITVSFGRDSTVAGQTAPRSIRTGTIVGTRTNRPGVTVSSGAARERMDHELRVKHENIKLTEMEEEEQQIERSRLLAERQRLHRRVCTLMEEFDGRLWKLYEERASVEANLCLAHTHSLLLFQEYNILLVFRQRDLELQRNFEEAKNSRDKCLREIEELQRLVEDQEASIEKLQETNKAFRREVEMFIVANFPPEHVPYVTKVFLRQIKRRKHLSDAYDNDDDITSDDDDDDDVGEDDTWEEICPQQCSEERWHEVIEKRTIRLDYVDAIAEERWKQELTERRISEQRELAEKNNVSVATCLKAIEDFQGEKRKQLNMLETLVAMRCSQVRCLDEEGKCPDTFRRGDLVVVSDDTMKGLYRRIKEMADEKHERRMNLKSMVAEQQKLQRERSANQSLHAQWEEKIYEAMLLKFGQTVNLEVLESSSGSRDVEQLKEQLRLEELMWEKELRKRDKKIIALREKLHESLEYNTSLLQDIGDQESDRQSVERSLARSTQKVVSKMYDSINVATEEDRSNLRMLIAAQQGEIDALGKEIALLRTKGGHVYAAAMAANR</sequence>
<dbReference type="Gene3D" id="2.130.10.10">
    <property type="entry name" value="YVTN repeat-like/Quinoprotein amine dehydrogenase"/>
    <property type="match status" value="2"/>
</dbReference>
<feature type="region of interest" description="Disordered" evidence="10">
    <location>
        <begin position="930"/>
        <end position="960"/>
    </location>
</feature>
<dbReference type="PROSITE" id="PS50082">
    <property type="entry name" value="WD_REPEATS_2"/>
    <property type="match status" value="1"/>
</dbReference>
<feature type="region of interest" description="Disordered" evidence="10">
    <location>
        <begin position="1421"/>
        <end position="1443"/>
    </location>
</feature>
<evidence type="ECO:0000256" key="2">
    <source>
        <dbReference type="ARBA" id="ARBA00022490"/>
    </source>
</evidence>
<dbReference type="VEuPathDB" id="TriTrypDB:TcIL3000_7_2800"/>
<feature type="repeat" description="WD" evidence="8">
    <location>
        <begin position="273"/>
        <end position="314"/>
    </location>
</feature>
<dbReference type="SMART" id="SM00320">
    <property type="entry name" value="WD40"/>
    <property type="match status" value="8"/>
</dbReference>
<dbReference type="Pfam" id="PF00400">
    <property type="entry name" value="WD40"/>
    <property type="match status" value="1"/>
</dbReference>
<dbReference type="PANTHER" id="PTHR14885">
    <property type="entry name" value="CILIA- AND FLAGELLA-ASSOCIATED PROTEIN 43-RELATED"/>
    <property type="match status" value="1"/>
</dbReference>
<evidence type="ECO:0000256" key="6">
    <source>
        <dbReference type="ARBA" id="ARBA00023212"/>
    </source>
</evidence>
<keyword evidence="6" id="KW-0206">Cytoskeleton</keyword>
<dbReference type="EMBL" id="HE575320">
    <property type="protein sequence ID" value="CCC91466.1"/>
    <property type="molecule type" value="Genomic_DNA"/>
</dbReference>
<keyword evidence="4" id="KW-0677">Repeat</keyword>
<keyword evidence="2" id="KW-0963">Cytoplasm</keyword>
<dbReference type="InterPro" id="IPR015943">
    <property type="entry name" value="WD40/YVTN_repeat-like_dom_sf"/>
</dbReference>
<evidence type="ECO:0000256" key="1">
    <source>
        <dbReference type="ARBA" id="ARBA00004430"/>
    </source>
</evidence>
<dbReference type="SUPFAM" id="SSF50978">
    <property type="entry name" value="WD40 repeat-like"/>
    <property type="match status" value="2"/>
</dbReference>
<dbReference type="InterPro" id="IPR001680">
    <property type="entry name" value="WD40_rpt"/>
</dbReference>
<feature type="coiled-coil region" evidence="9">
    <location>
        <begin position="1250"/>
        <end position="1287"/>
    </location>
</feature>
<dbReference type="GO" id="GO:0005930">
    <property type="term" value="C:axoneme"/>
    <property type="evidence" value="ECO:0007669"/>
    <property type="project" value="UniProtKB-SubCell"/>
</dbReference>
<feature type="compositionally biased region" description="Acidic residues" evidence="10">
    <location>
        <begin position="1422"/>
        <end position="1443"/>
    </location>
</feature>
<evidence type="ECO:0000256" key="10">
    <source>
        <dbReference type="SAM" id="MobiDB-lite"/>
    </source>
</evidence>
<keyword evidence="7" id="KW-0966">Cell projection</keyword>
<evidence type="ECO:0000313" key="11">
    <source>
        <dbReference type="EMBL" id="CCC91466.1"/>
    </source>
</evidence>
<organism evidence="11">
    <name type="scientific">Trypanosoma congolense (strain IL3000)</name>
    <dbReference type="NCBI Taxonomy" id="1068625"/>
    <lineage>
        <taxon>Eukaryota</taxon>
        <taxon>Discoba</taxon>
        <taxon>Euglenozoa</taxon>
        <taxon>Kinetoplastea</taxon>
        <taxon>Metakinetoplastina</taxon>
        <taxon>Trypanosomatida</taxon>
        <taxon>Trypanosomatidae</taxon>
        <taxon>Trypanosoma</taxon>
        <taxon>Nannomonas</taxon>
    </lineage>
</organism>
<feature type="compositionally biased region" description="Polar residues" evidence="10">
    <location>
        <begin position="939"/>
        <end position="954"/>
    </location>
</feature>
<dbReference type="InterPro" id="IPR036322">
    <property type="entry name" value="WD40_repeat_dom_sf"/>
</dbReference>
<reference evidence="11" key="1">
    <citation type="journal article" date="2012" name="Proc. Natl. Acad. Sci. U.S.A.">
        <title>Antigenic diversity is generated by distinct evolutionary mechanisms in African trypanosome species.</title>
        <authorList>
            <person name="Jackson A.P."/>
            <person name="Berry A."/>
            <person name="Aslett M."/>
            <person name="Allison H.C."/>
            <person name="Burton P."/>
            <person name="Vavrova-Anderson J."/>
            <person name="Brown R."/>
            <person name="Browne H."/>
            <person name="Corton N."/>
            <person name="Hauser H."/>
            <person name="Gamble J."/>
            <person name="Gilderthorp R."/>
            <person name="Marcello L."/>
            <person name="McQuillan J."/>
            <person name="Otto T.D."/>
            <person name="Quail M.A."/>
            <person name="Sanders M.J."/>
            <person name="van Tonder A."/>
            <person name="Ginger M.L."/>
            <person name="Field M.C."/>
            <person name="Barry J.D."/>
            <person name="Hertz-Fowler C."/>
            <person name="Berriman M."/>
        </authorList>
    </citation>
    <scope>NUCLEOTIDE SEQUENCE</scope>
    <source>
        <strain evidence="11">IL3000</strain>
    </source>
</reference>
<evidence type="ECO:0000256" key="7">
    <source>
        <dbReference type="ARBA" id="ARBA00023273"/>
    </source>
</evidence>
<protein>
    <submittedName>
        <fullName evidence="11">Uncharacterized protein</fullName>
    </submittedName>
</protein>
<evidence type="ECO:0000256" key="5">
    <source>
        <dbReference type="ARBA" id="ARBA00023054"/>
    </source>
</evidence>
<keyword evidence="5 9" id="KW-0175">Coiled coil</keyword>
<accession>G0UQ05</accession>
<name>G0UQ05_TRYCI</name>
<dbReference type="PANTHER" id="PTHR14885:SF3">
    <property type="entry name" value="CILIA- AND FLAGELLA-ASSOCIATED PROTEIN 44"/>
    <property type="match status" value="1"/>
</dbReference>
<proteinExistence type="predicted"/>
<gene>
    <name evidence="11" type="ORF">TCIL3000_7_2800</name>
</gene>
<evidence type="ECO:0000256" key="8">
    <source>
        <dbReference type="PROSITE-ProRule" id="PRU00221"/>
    </source>
</evidence>
<evidence type="ECO:0000256" key="3">
    <source>
        <dbReference type="ARBA" id="ARBA00022574"/>
    </source>
</evidence>
<keyword evidence="3 8" id="KW-0853">WD repeat</keyword>